<protein>
    <submittedName>
        <fullName evidence="1">Uncharacterized protein</fullName>
    </submittedName>
</protein>
<dbReference type="EMBL" id="JAPDRQ010000032">
    <property type="protein sequence ID" value="KAJ9660336.1"/>
    <property type="molecule type" value="Genomic_DNA"/>
</dbReference>
<sequence>MLLCLFVSSCLAVSAVTLSLPKRSSSIWNVDSFDSLITFGDSYTDENRLGYFIAQNGSAPPPGTYLPEGLNTASGGRTWPRFVIQYTGNTGSSGHWTPGLELYDYAVSGAVCSNDISPRILSAINGPFPAVLEYEVPAYLADRNTTRNGTNQAYFSPALSSTSAVYSLWIGTNDLGINAFLTDSQIPGYVLSDYTECIYRVFDQLYASGARVFVLFNNAPLQLAPLYANDTLMGVGNNQYWNPKPTNHTAIAAKMHEYTTSVNDIFKYQSPYEALVAGRYPGASLAVFNVWQLFSDIYDNPTAYLNGSQPANVTGFEHQCTPDQKSCYLMYNGTSSDSFMWYDELHPSEQTDRIIAQTFVDVLNGSSSYAQYY</sequence>
<organism evidence="1 2">
    <name type="scientific">Neophaeococcomyces mojaviensis</name>
    <dbReference type="NCBI Taxonomy" id="3383035"/>
    <lineage>
        <taxon>Eukaryota</taxon>
        <taxon>Fungi</taxon>
        <taxon>Dikarya</taxon>
        <taxon>Ascomycota</taxon>
        <taxon>Pezizomycotina</taxon>
        <taxon>Eurotiomycetes</taxon>
        <taxon>Chaetothyriomycetidae</taxon>
        <taxon>Chaetothyriales</taxon>
        <taxon>Chaetothyriales incertae sedis</taxon>
        <taxon>Neophaeococcomyces</taxon>
    </lineage>
</organism>
<comment type="caution">
    <text evidence="1">The sequence shown here is derived from an EMBL/GenBank/DDBJ whole genome shotgun (WGS) entry which is preliminary data.</text>
</comment>
<evidence type="ECO:0000313" key="2">
    <source>
        <dbReference type="Proteomes" id="UP001172386"/>
    </source>
</evidence>
<keyword evidence="2" id="KW-1185">Reference proteome</keyword>
<name>A0ACC3AE79_9EURO</name>
<accession>A0ACC3AE79</accession>
<reference evidence="1" key="1">
    <citation type="submission" date="2022-10" db="EMBL/GenBank/DDBJ databases">
        <title>Culturing micro-colonial fungi from biological soil crusts in the Mojave desert and describing Neophaeococcomyces mojavensis, and introducing the new genera and species Taxawa tesnikishii.</title>
        <authorList>
            <person name="Kurbessoian T."/>
            <person name="Stajich J.E."/>
        </authorList>
    </citation>
    <scope>NUCLEOTIDE SEQUENCE</scope>
    <source>
        <strain evidence="1">JES_112</strain>
    </source>
</reference>
<gene>
    <name evidence="1" type="ORF">H2198_002644</name>
</gene>
<proteinExistence type="predicted"/>
<evidence type="ECO:0000313" key="1">
    <source>
        <dbReference type="EMBL" id="KAJ9660336.1"/>
    </source>
</evidence>
<dbReference type="Proteomes" id="UP001172386">
    <property type="component" value="Unassembled WGS sequence"/>
</dbReference>